<keyword evidence="5 9" id="KW-0813">Transport</keyword>
<comment type="caution">
    <text evidence="11">The sequence shown here is derived from an EMBL/GenBank/DDBJ whole genome shotgun (WGS) entry which is preliminary data.</text>
</comment>
<proteinExistence type="inferred from homology"/>
<evidence type="ECO:0000256" key="9">
    <source>
        <dbReference type="PIRNR" id="PIRNR038996"/>
    </source>
</evidence>
<evidence type="ECO:0000256" key="7">
    <source>
        <dbReference type="ARBA" id="ARBA00022643"/>
    </source>
</evidence>
<dbReference type="InterPro" id="IPR001226">
    <property type="entry name" value="Flavodoxin_CS"/>
</dbReference>
<evidence type="ECO:0000313" key="12">
    <source>
        <dbReference type="Proteomes" id="UP000269154"/>
    </source>
</evidence>
<evidence type="ECO:0000259" key="10">
    <source>
        <dbReference type="PROSITE" id="PS50902"/>
    </source>
</evidence>
<dbReference type="RefSeq" id="WP_124147447.1">
    <property type="nucleotide sequence ID" value="NZ_CAWOKI010000264.1"/>
</dbReference>
<evidence type="ECO:0000313" key="11">
    <source>
        <dbReference type="EMBL" id="RQH44553.1"/>
    </source>
</evidence>
<protein>
    <recommendedName>
        <fullName evidence="4 9">Flavodoxin</fullName>
    </recommendedName>
</protein>
<dbReference type="PANTHER" id="PTHR42809:SF1">
    <property type="entry name" value="FLAVODOXIN 1"/>
    <property type="match status" value="1"/>
</dbReference>
<dbReference type="AlphaFoldDB" id="A0A3N6PEC4"/>
<comment type="function">
    <text evidence="2 9">Low-potential electron donor to a number of redox enzymes.</text>
</comment>
<evidence type="ECO:0000256" key="2">
    <source>
        <dbReference type="ARBA" id="ARBA00003297"/>
    </source>
</evidence>
<dbReference type="OrthoDB" id="9790745at2"/>
<dbReference type="InterPro" id="IPR029039">
    <property type="entry name" value="Flavoprotein-like_sf"/>
</dbReference>
<dbReference type="Gene3D" id="3.40.50.360">
    <property type="match status" value="1"/>
</dbReference>
<dbReference type="Proteomes" id="UP000269154">
    <property type="component" value="Unassembled WGS sequence"/>
</dbReference>
<sequence length="182" mass="20263">MAKIGIFYGSTSGVTEEIAEALRDKFGEEICDLYSMEEDYDEYSQLLDYDYLLLGCSTWGAGEVQNDWREPLFDMDIEKPDFTGKTIALFGAADQVGHGKHFAGALQLMCDHFEKLGATIVGEFPLEGYSFEHSSAVRNGKFVGLPIDEVNQSELTEERITQWVEALRPIFVGTESAVLIPA</sequence>
<dbReference type="InterPro" id="IPR008254">
    <property type="entry name" value="Flavodoxin/NO_synth"/>
</dbReference>
<evidence type="ECO:0000256" key="1">
    <source>
        <dbReference type="ARBA" id="ARBA00001917"/>
    </source>
</evidence>
<dbReference type="PANTHER" id="PTHR42809">
    <property type="entry name" value="FLAVODOXIN 2"/>
    <property type="match status" value="1"/>
</dbReference>
<dbReference type="PROSITE" id="PS50902">
    <property type="entry name" value="FLAVODOXIN_LIKE"/>
    <property type="match status" value="1"/>
</dbReference>
<comment type="similarity">
    <text evidence="3 9">Belongs to the flavodoxin family.</text>
</comment>
<dbReference type="PIRSF" id="PIRSF038996">
    <property type="entry name" value="FldA"/>
    <property type="match status" value="1"/>
</dbReference>
<accession>A0A3N6PEC4</accession>
<reference evidence="11 12" key="1">
    <citation type="journal article" date="2018" name="ACS Chem. Biol.">
        <title>Ketoreductase domain dysfunction expands chemodiversity: malyngamide biosynthesis in the cyanobacterium Okeania hirsuta.</title>
        <authorList>
            <person name="Moss N.A."/>
            <person name="Leao T."/>
            <person name="Rankin M."/>
            <person name="McCullough T.M."/>
            <person name="Qu P."/>
            <person name="Korobeynikov A."/>
            <person name="Smith J.L."/>
            <person name="Gerwick L."/>
            <person name="Gerwick W.H."/>
        </authorList>
    </citation>
    <scope>NUCLEOTIDE SEQUENCE [LARGE SCALE GENOMIC DNA]</scope>
    <source>
        <strain evidence="11 12">PAB10Feb10-1</strain>
    </source>
</reference>
<dbReference type="PROSITE" id="PS00201">
    <property type="entry name" value="FLAVODOXIN"/>
    <property type="match status" value="1"/>
</dbReference>
<dbReference type="EMBL" id="RCBY01000052">
    <property type="protein sequence ID" value="RQH44553.1"/>
    <property type="molecule type" value="Genomic_DNA"/>
</dbReference>
<comment type="cofactor">
    <cofactor evidence="1 9">
        <name>FMN</name>
        <dbReference type="ChEBI" id="CHEBI:58210"/>
    </cofactor>
</comment>
<dbReference type="Pfam" id="PF00258">
    <property type="entry name" value="Flavodoxin_1"/>
    <property type="match status" value="1"/>
</dbReference>
<keyword evidence="12" id="KW-1185">Reference proteome</keyword>
<dbReference type="NCBIfam" id="TIGR01752">
    <property type="entry name" value="flav_long"/>
    <property type="match status" value="1"/>
</dbReference>
<keyword evidence="8 9" id="KW-0249">Electron transport</keyword>
<evidence type="ECO:0000256" key="8">
    <source>
        <dbReference type="ARBA" id="ARBA00022982"/>
    </source>
</evidence>
<keyword evidence="6 9" id="KW-0285">Flavoprotein</keyword>
<dbReference type="NCBIfam" id="NF006739">
    <property type="entry name" value="PRK09267.1-5"/>
    <property type="match status" value="1"/>
</dbReference>
<gene>
    <name evidence="11" type="ORF">D5R40_11555</name>
</gene>
<dbReference type="InterPro" id="IPR010086">
    <property type="entry name" value="Flavodoxin_lc"/>
</dbReference>
<dbReference type="GO" id="GO:0009055">
    <property type="term" value="F:electron transfer activity"/>
    <property type="evidence" value="ECO:0007669"/>
    <property type="project" value="UniProtKB-UniRule"/>
</dbReference>
<dbReference type="GO" id="GO:0010181">
    <property type="term" value="F:FMN binding"/>
    <property type="evidence" value="ECO:0007669"/>
    <property type="project" value="UniProtKB-UniRule"/>
</dbReference>
<keyword evidence="7 9" id="KW-0288">FMN</keyword>
<feature type="domain" description="Flavodoxin-like" evidence="10">
    <location>
        <begin position="4"/>
        <end position="168"/>
    </location>
</feature>
<evidence type="ECO:0000256" key="4">
    <source>
        <dbReference type="ARBA" id="ARBA00017869"/>
    </source>
</evidence>
<dbReference type="SUPFAM" id="SSF52218">
    <property type="entry name" value="Flavoproteins"/>
    <property type="match status" value="1"/>
</dbReference>
<dbReference type="InterPro" id="IPR050619">
    <property type="entry name" value="Flavodoxin"/>
</dbReference>
<name>A0A3N6PEC4_9CYAN</name>
<evidence type="ECO:0000256" key="3">
    <source>
        <dbReference type="ARBA" id="ARBA00005267"/>
    </source>
</evidence>
<evidence type="ECO:0000256" key="6">
    <source>
        <dbReference type="ARBA" id="ARBA00022630"/>
    </source>
</evidence>
<evidence type="ECO:0000256" key="5">
    <source>
        <dbReference type="ARBA" id="ARBA00022448"/>
    </source>
</evidence>
<organism evidence="11 12">
    <name type="scientific">Okeania hirsuta</name>
    <dbReference type="NCBI Taxonomy" id="1458930"/>
    <lineage>
        <taxon>Bacteria</taxon>
        <taxon>Bacillati</taxon>
        <taxon>Cyanobacteriota</taxon>
        <taxon>Cyanophyceae</taxon>
        <taxon>Oscillatoriophycideae</taxon>
        <taxon>Oscillatoriales</taxon>
        <taxon>Microcoleaceae</taxon>
        <taxon>Okeania</taxon>
    </lineage>
</organism>